<dbReference type="InterPro" id="IPR007527">
    <property type="entry name" value="Znf_SWIM"/>
</dbReference>
<dbReference type="Pfam" id="PF04434">
    <property type="entry name" value="SWIM"/>
    <property type="match status" value="1"/>
</dbReference>
<dbReference type="SMART" id="SM00575">
    <property type="entry name" value="ZnF_PMZ"/>
    <property type="match status" value="1"/>
</dbReference>
<dbReference type="InterPro" id="IPR006564">
    <property type="entry name" value="Znf_PMZ"/>
</dbReference>
<feature type="region of interest" description="Disordered" evidence="5">
    <location>
        <begin position="703"/>
        <end position="738"/>
    </location>
</feature>
<dbReference type="PROSITE" id="PS50966">
    <property type="entry name" value="ZF_SWIM"/>
    <property type="match status" value="1"/>
</dbReference>
<keyword evidence="1" id="KW-0479">Metal-binding</keyword>
<evidence type="ECO:0000256" key="5">
    <source>
        <dbReference type="SAM" id="MobiDB-lite"/>
    </source>
</evidence>
<feature type="domain" description="SWIM-type" evidence="6">
    <location>
        <begin position="644"/>
        <end position="676"/>
    </location>
</feature>
<dbReference type="SMART" id="SM00666">
    <property type="entry name" value="PB1"/>
    <property type="match status" value="1"/>
</dbReference>
<keyword evidence="8" id="KW-1185">Reference proteome</keyword>
<dbReference type="InterPro" id="IPR000270">
    <property type="entry name" value="PB1_dom"/>
</dbReference>
<accession>A0A834G864</accession>
<dbReference type="SUPFAM" id="SSF54277">
    <property type="entry name" value="CAD &amp; PB1 domains"/>
    <property type="match status" value="1"/>
</dbReference>
<dbReference type="Proteomes" id="UP000626092">
    <property type="component" value="Unassembled WGS sequence"/>
</dbReference>
<gene>
    <name evidence="7" type="ORF">RHSIM_Rhsim11G0103300</name>
</gene>
<dbReference type="Gene3D" id="3.10.20.90">
    <property type="entry name" value="Phosphatidylinositol 3-kinase Catalytic Subunit, Chain A, domain 1"/>
    <property type="match status" value="1"/>
</dbReference>
<reference evidence="7" key="1">
    <citation type="submission" date="2019-11" db="EMBL/GenBank/DDBJ databases">
        <authorList>
            <person name="Liu Y."/>
            <person name="Hou J."/>
            <person name="Li T.-Q."/>
            <person name="Guan C.-H."/>
            <person name="Wu X."/>
            <person name="Wu H.-Z."/>
            <person name="Ling F."/>
            <person name="Zhang R."/>
            <person name="Shi X.-G."/>
            <person name="Ren J.-P."/>
            <person name="Chen E.-F."/>
            <person name="Sun J.-M."/>
        </authorList>
    </citation>
    <scope>NUCLEOTIDE SEQUENCE</scope>
    <source>
        <strain evidence="7">Adult_tree_wgs_1</strain>
        <tissue evidence="7">Leaves</tissue>
    </source>
</reference>
<dbReference type="PANTHER" id="PTHR31973:SF117">
    <property type="entry name" value="F10A16.15 PROTEIN"/>
    <property type="match status" value="1"/>
</dbReference>
<evidence type="ECO:0000256" key="3">
    <source>
        <dbReference type="ARBA" id="ARBA00022833"/>
    </source>
</evidence>
<dbReference type="Pfam" id="PF00564">
    <property type="entry name" value="PB1"/>
    <property type="match status" value="1"/>
</dbReference>
<evidence type="ECO:0000256" key="4">
    <source>
        <dbReference type="PROSITE-ProRule" id="PRU00325"/>
    </source>
</evidence>
<dbReference type="Pfam" id="PF10551">
    <property type="entry name" value="MULE"/>
    <property type="match status" value="1"/>
</dbReference>
<feature type="compositionally biased region" description="Pro residues" evidence="5">
    <location>
        <begin position="722"/>
        <end position="732"/>
    </location>
</feature>
<organism evidence="7 8">
    <name type="scientific">Rhododendron simsii</name>
    <name type="common">Sims's rhododendron</name>
    <dbReference type="NCBI Taxonomy" id="118357"/>
    <lineage>
        <taxon>Eukaryota</taxon>
        <taxon>Viridiplantae</taxon>
        <taxon>Streptophyta</taxon>
        <taxon>Embryophyta</taxon>
        <taxon>Tracheophyta</taxon>
        <taxon>Spermatophyta</taxon>
        <taxon>Magnoliopsida</taxon>
        <taxon>eudicotyledons</taxon>
        <taxon>Gunneridae</taxon>
        <taxon>Pentapetalae</taxon>
        <taxon>asterids</taxon>
        <taxon>Ericales</taxon>
        <taxon>Ericaceae</taxon>
        <taxon>Ericoideae</taxon>
        <taxon>Rhodoreae</taxon>
        <taxon>Rhododendron</taxon>
    </lineage>
</organism>
<dbReference type="OrthoDB" id="125347at2759"/>
<keyword evidence="2 4" id="KW-0863">Zinc-finger</keyword>
<dbReference type="AlphaFoldDB" id="A0A834G864"/>
<evidence type="ECO:0000256" key="2">
    <source>
        <dbReference type="ARBA" id="ARBA00022771"/>
    </source>
</evidence>
<dbReference type="PANTHER" id="PTHR31973">
    <property type="entry name" value="POLYPROTEIN, PUTATIVE-RELATED"/>
    <property type="match status" value="1"/>
</dbReference>
<dbReference type="InterPro" id="IPR004332">
    <property type="entry name" value="Transposase_MuDR"/>
</dbReference>
<keyword evidence="3" id="KW-0862">Zinc</keyword>
<dbReference type="EMBL" id="WJXA01000011">
    <property type="protein sequence ID" value="KAF7127727.1"/>
    <property type="molecule type" value="Genomic_DNA"/>
</dbReference>
<name>A0A834G864_RHOSS</name>
<dbReference type="InterPro" id="IPR018289">
    <property type="entry name" value="MULE_transposase_dom"/>
</dbReference>
<sequence length="770" mass="87387">MDGMKVIAICQSGGEFVADDDGLLSYRGGDAHAMEIDERMKYEDFKMEVAEMFNSDHGAMTIKYVLPGNKKTLITISNDKDLNRMMKFHGNTMDIYVLTEEVVAPDVPDTPASRSSRTTLSEAGVLFDSPLNVEDDTMYDTTQPGELIDASFVMLDDDATCFDDHIDIATEVPALPPFGSTDEKLIIAAQQWQNNITGVGQRFNSVHEFREALRKYAIAHQFAFRYKKNDSHRVTVKCKAEGCQWRIHASRLSTTQLICIKKINNIHTCEGAAMTTGYQATRSWVASIIKEKLKVYPNYKPKDIVNDIKQEYGIQLNYFQAWRGKEIAKEQLQGSYKEAYGQLPFFCENIMETNPGSLATFTTKDDSSFHRLFVSFHASLYGFQQGCRPLLFLDSVPLKSKYQGTLLAATAPDADDGVFPVAFTVVDTETDDNWRWFLLQLKSALSPAQSITFVADREKGLKKSIGDIFSDLDVHHGYCMRYLSEQLIRDLKGQFSHEVKRLMVEDFYAAAYAPRLEGFQKCTESIKSISLEAYNWIMESEPEHWANACFQGARYYHMTSNFGELFYAWASDAHELPITQMVDAIRGKITELIYTRRAESDQWVTRLTPSMEEKLDKESLKVHPHQVLISAGNNRFEVRGETIEVVDIDLWDCSCKGWQLTGLPCCHAISVISCHGWDSYDYCSRYFMTESYKITYSGSINPVPNVDRPNQKDYPQNGVTVTPPPTRRPPGRPTTKRFGSQEVVKRQLQCSRCKGPGHNKSTCKEFLSEC</sequence>
<evidence type="ECO:0000313" key="7">
    <source>
        <dbReference type="EMBL" id="KAF7127727.1"/>
    </source>
</evidence>
<dbReference type="Pfam" id="PF03108">
    <property type="entry name" value="DBD_Tnp_Mut"/>
    <property type="match status" value="1"/>
</dbReference>
<evidence type="ECO:0000313" key="8">
    <source>
        <dbReference type="Proteomes" id="UP000626092"/>
    </source>
</evidence>
<proteinExistence type="predicted"/>
<comment type="caution">
    <text evidence="7">The sequence shown here is derived from an EMBL/GenBank/DDBJ whole genome shotgun (WGS) entry which is preliminary data.</text>
</comment>
<evidence type="ECO:0000256" key="1">
    <source>
        <dbReference type="ARBA" id="ARBA00022723"/>
    </source>
</evidence>
<dbReference type="GO" id="GO:0008270">
    <property type="term" value="F:zinc ion binding"/>
    <property type="evidence" value="ECO:0007669"/>
    <property type="project" value="UniProtKB-KW"/>
</dbReference>
<protein>
    <recommendedName>
        <fullName evidence="6">SWIM-type domain-containing protein</fullName>
    </recommendedName>
</protein>
<evidence type="ECO:0000259" key="6">
    <source>
        <dbReference type="PROSITE" id="PS50966"/>
    </source>
</evidence>